<feature type="transmembrane region" description="Helical" evidence="1">
    <location>
        <begin position="6"/>
        <end position="29"/>
    </location>
</feature>
<name>A0ABV6LIZ3_9BACI</name>
<evidence type="ECO:0000256" key="1">
    <source>
        <dbReference type="SAM" id="Phobius"/>
    </source>
</evidence>
<reference evidence="2 3" key="1">
    <citation type="submission" date="2024-09" db="EMBL/GenBank/DDBJ databases">
        <authorList>
            <person name="Sun Q."/>
            <person name="Mori K."/>
        </authorList>
    </citation>
    <scope>NUCLEOTIDE SEQUENCE [LARGE SCALE GENOMIC DNA]</scope>
    <source>
        <strain evidence="2 3">NCAIM B.02529</strain>
    </source>
</reference>
<keyword evidence="1" id="KW-1133">Transmembrane helix</keyword>
<proteinExistence type="predicted"/>
<sequence>MWMIGIILFLILNLCIIILSKLRLSLLYLHKDDKDFVRLELRFLHFVKIKKEIPLVAFDKEDMSIKTEEKTEVGNQNKGEESKNYTPKEILHRIKEFQSALQRVVGMHRIIRRFLRKVSIHSFQWETQVGLPSASTTGMVCGAIWAAKGSVVGVLSHFMQLKTRPDMKVTPFFQQTHSYTRLECMISFRFGQAIFAVFQIVRYTRGKVPKWRRKTA</sequence>
<keyword evidence="1" id="KW-0812">Transmembrane</keyword>
<organism evidence="2 3">
    <name type="scientific">Pontibacillus salicampi</name>
    <dbReference type="NCBI Taxonomy" id="1449801"/>
    <lineage>
        <taxon>Bacteria</taxon>
        <taxon>Bacillati</taxon>
        <taxon>Bacillota</taxon>
        <taxon>Bacilli</taxon>
        <taxon>Bacillales</taxon>
        <taxon>Bacillaceae</taxon>
        <taxon>Pontibacillus</taxon>
    </lineage>
</organism>
<comment type="caution">
    <text evidence="2">The sequence shown here is derived from an EMBL/GenBank/DDBJ whole genome shotgun (WGS) entry which is preliminary data.</text>
</comment>
<gene>
    <name evidence="2" type="ORF">ACFFGV_01780</name>
</gene>
<keyword evidence="3" id="KW-1185">Reference proteome</keyword>
<dbReference type="Pfam" id="PF11167">
    <property type="entry name" value="DUF2953"/>
    <property type="match status" value="1"/>
</dbReference>
<dbReference type="InterPro" id="IPR021338">
    <property type="entry name" value="DUF2953"/>
</dbReference>
<dbReference type="RefSeq" id="WP_377344851.1">
    <property type="nucleotide sequence ID" value="NZ_JBHLTP010000003.1"/>
</dbReference>
<protein>
    <submittedName>
        <fullName evidence="2">DUF2953 domain-containing protein</fullName>
    </submittedName>
</protein>
<evidence type="ECO:0000313" key="2">
    <source>
        <dbReference type="EMBL" id="MFC0522318.1"/>
    </source>
</evidence>
<evidence type="ECO:0000313" key="3">
    <source>
        <dbReference type="Proteomes" id="UP001589836"/>
    </source>
</evidence>
<dbReference type="Proteomes" id="UP001589836">
    <property type="component" value="Unassembled WGS sequence"/>
</dbReference>
<accession>A0ABV6LIZ3</accession>
<keyword evidence="1" id="KW-0472">Membrane</keyword>
<dbReference type="EMBL" id="JBHLTP010000003">
    <property type="protein sequence ID" value="MFC0522318.1"/>
    <property type="molecule type" value="Genomic_DNA"/>
</dbReference>